<dbReference type="AlphaFoldDB" id="A0A8T1ND98"/>
<organism evidence="1 2">
    <name type="scientific">Carya illinoinensis</name>
    <name type="common">Pecan</name>
    <dbReference type="NCBI Taxonomy" id="32201"/>
    <lineage>
        <taxon>Eukaryota</taxon>
        <taxon>Viridiplantae</taxon>
        <taxon>Streptophyta</taxon>
        <taxon>Embryophyta</taxon>
        <taxon>Tracheophyta</taxon>
        <taxon>Spermatophyta</taxon>
        <taxon>Magnoliopsida</taxon>
        <taxon>eudicotyledons</taxon>
        <taxon>Gunneridae</taxon>
        <taxon>Pentapetalae</taxon>
        <taxon>rosids</taxon>
        <taxon>fabids</taxon>
        <taxon>Fagales</taxon>
        <taxon>Juglandaceae</taxon>
        <taxon>Carya</taxon>
    </lineage>
</organism>
<keyword evidence="2" id="KW-1185">Reference proteome</keyword>
<gene>
    <name evidence="1" type="ORF">CIPAW_14G005600</name>
</gene>
<evidence type="ECO:0000313" key="2">
    <source>
        <dbReference type="Proteomes" id="UP000811609"/>
    </source>
</evidence>
<dbReference type="Proteomes" id="UP000811609">
    <property type="component" value="Chromosome 14"/>
</dbReference>
<sequence>MVYLKYRGYRTPPPSPSPPPCPFLSRFSLRKILFFPLYFDFVQYAKRMGIRAGKTWFHFPVQKPTEHPPTKEDNTTPLSCCPMHRVVIATKAYECQENHNLDFFHMHEPSVLSSPL</sequence>
<comment type="caution">
    <text evidence="1">The sequence shown here is derived from an EMBL/GenBank/DDBJ whole genome shotgun (WGS) entry which is preliminary data.</text>
</comment>
<evidence type="ECO:0000313" key="1">
    <source>
        <dbReference type="EMBL" id="KAG6628305.1"/>
    </source>
</evidence>
<protein>
    <submittedName>
        <fullName evidence="1">Uncharacterized protein</fullName>
    </submittedName>
</protein>
<name>A0A8T1ND98_CARIL</name>
<accession>A0A8T1ND98</accession>
<reference evidence="1" key="1">
    <citation type="submission" date="2020-12" db="EMBL/GenBank/DDBJ databases">
        <title>WGS assembly of Carya illinoinensis cv. Pawnee.</title>
        <authorList>
            <person name="Platts A."/>
            <person name="Shu S."/>
            <person name="Wright S."/>
            <person name="Barry K."/>
            <person name="Edger P."/>
            <person name="Pires J.C."/>
            <person name="Schmutz J."/>
        </authorList>
    </citation>
    <scope>NUCLEOTIDE SEQUENCE</scope>
    <source>
        <tissue evidence="1">Leaf</tissue>
    </source>
</reference>
<proteinExistence type="predicted"/>
<dbReference type="EMBL" id="CM031822">
    <property type="protein sequence ID" value="KAG6628305.1"/>
    <property type="molecule type" value="Genomic_DNA"/>
</dbReference>